<dbReference type="EMBL" id="JBJUIK010000004">
    <property type="protein sequence ID" value="KAL3528697.1"/>
    <property type="molecule type" value="Genomic_DNA"/>
</dbReference>
<reference evidence="2 3" key="1">
    <citation type="submission" date="2024-11" db="EMBL/GenBank/DDBJ databases">
        <title>A near-complete genome assembly of Cinchona calisaya.</title>
        <authorList>
            <person name="Lian D.C."/>
            <person name="Zhao X.W."/>
            <person name="Wei L."/>
        </authorList>
    </citation>
    <scope>NUCLEOTIDE SEQUENCE [LARGE SCALE GENOMIC DNA]</scope>
    <source>
        <tissue evidence="2">Nenye</tissue>
    </source>
</reference>
<organism evidence="2 3">
    <name type="scientific">Cinchona calisaya</name>
    <dbReference type="NCBI Taxonomy" id="153742"/>
    <lineage>
        <taxon>Eukaryota</taxon>
        <taxon>Viridiplantae</taxon>
        <taxon>Streptophyta</taxon>
        <taxon>Embryophyta</taxon>
        <taxon>Tracheophyta</taxon>
        <taxon>Spermatophyta</taxon>
        <taxon>Magnoliopsida</taxon>
        <taxon>eudicotyledons</taxon>
        <taxon>Gunneridae</taxon>
        <taxon>Pentapetalae</taxon>
        <taxon>asterids</taxon>
        <taxon>lamiids</taxon>
        <taxon>Gentianales</taxon>
        <taxon>Rubiaceae</taxon>
        <taxon>Cinchonoideae</taxon>
        <taxon>Cinchoneae</taxon>
        <taxon>Cinchona</taxon>
    </lineage>
</organism>
<protein>
    <submittedName>
        <fullName evidence="2">Uncharacterized protein</fullName>
    </submittedName>
</protein>
<dbReference type="AlphaFoldDB" id="A0ABD3AD39"/>
<sequence length="114" mass="12935">MLYKETRKDYTLNELKSSLLQNQDVQLNEYLGGVNSGLSYIIIKLNIIIDTHALKEIVLKKKKKGYASSRETGFADGEKGFADGEKEKTGGSTDGERLREHLKRIRVLLIHLLE</sequence>
<accession>A0ABD3AD39</accession>
<name>A0ABD3AD39_9GENT</name>
<feature type="compositionally biased region" description="Basic and acidic residues" evidence="1">
    <location>
        <begin position="76"/>
        <end position="96"/>
    </location>
</feature>
<evidence type="ECO:0000256" key="1">
    <source>
        <dbReference type="SAM" id="MobiDB-lite"/>
    </source>
</evidence>
<feature type="region of interest" description="Disordered" evidence="1">
    <location>
        <begin position="64"/>
        <end position="96"/>
    </location>
</feature>
<keyword evidence="3" id="KW-1185">Reference proteome</keyword>
<evidence type="ECO:0000313" key="3">
    <source>
        <dbReference type="Proteomes" id="UP001630127"/>
    </source>
</evidence>
<evidence type="ECO:0000313" key="2">
    <source>
        <dbReference type="EMBL" id="KAL3528697.1"/>
    </source>
</evidence>
<gene>
    <name evidence="2" type="ORF">ACH5RR_008019</name>
</gene>
<comment type="caution">
    <text evidence="2">The sequence shown here is derived from an EMBL/GenBank/DDBJ whole genome shotgun (WGS) entry which is preliminary data.</text>
</comment>
<proteinExistence type="predicted"/>
<dbReference type="Proteomes" id="UP001630127">
    <property type="component" value="Unassembled WGS sequence"/>
</dbReference>